<sequence>MAKKPVKKATRPKRPSVPYSKGLFEEMLMEIVEGKTLRAICGPTNRPSCPTFLKWIHQDDDLFKQYMRAREMSGHLMADEVRELEGLTNPENAAAHRVRFEMKKWDIGRRAPKIFGDKQTLEHTGEGGGPVREIRRIIVRPDHGSEQSGP</sequence>
<comment type="caution">
    <text evidence="1">The sequence shown here is derived from an EMBL/GenBank/DDBJ whole genome shotgun (WGS) entry which is preliminary data.</text>
</comment>
<reference evidence="1 2" key="1">
    <citation type="submission" date="2022-07" db="EMBL/GenBank/DDBJ databases">
        <title>Bombella genomes.</title>
        <authorList>
            <person name="Harer L."/>
            <person name="Styblova S."/>
            <person name="Ehrmann M."/>
        </authorList>
    </citation>
    <scope>NUCLEOTIDE SEQUENCE [LARGE SCALE GENOMIC DNA]</scope>
    <source>
        <strain evidence="1 2">TMW 2.2558</strain>
    </source>
</reference>
<evidence type="ECO:0000313" key="2">
    <source>
        <dbReference type="Proteomes" id="UP001165648"/>
    </source>
</evidence>
<gene>
    <name evidence="1" type="ORF">NQF64_04110</name>
</gene>
<evidence type="ECO:0000313" key="1">
    <source>
        <dbReference type="EMBL" id="MCX5614427.1"/>
    </source>
</evidence>
<dbReference type="InterPro" id="IPR048683">
    <property type="entry name" value="Sf6_terminase"/>
</dbReference>
<dbReference type="Proteomes" id="UP001165648">
    <property type="component" value="Unassembled WGS sequence"/>
</dbReference>
<dbReference type="RefSeq" id="WP_266106536.1">
    <property type="nucleotide sequence ID" value="NZ_JANIDW010000001.1"/>
</dbReference>
<keyword evidence="2" id="KW-1185">Reference proteome</keyword>
<protein>
    <recommendedName>
        <fullName evidence="3">Terminase small subunit</fullName>
    </recommendedName>
</protein>
<organism evidence="1 2">
    <name type="scientific">Bombella saccharophila</name>
    <dbReference type="NCBI Taxonomy" id="2967338"/>
    <lineage>
        <taxon>Bacteria</taxon>
        <taxon>Pseudomonadati</taxon>
        <taxon>Pseudomonadota</taxon>
        <taxon>Alphaproteobacteria</taxon>
        <taxon>Acetobacterales</taxon>
        <taxon>Acetobacteraceae</taxon>
        <taxon>Bombella</taxon>
    </lineage>
</organism>
<name>A0ABT3W5U2_9PROT</name>
<evidence type="ECO:0008006" key="3">
    <source>
        <dbReference type="Google" id="ProtNLM"/>
    </source>
</evidence>
<proteinExistence type="predicted"/>
<dbReference type="EMBL" id="JANIDW010000001">
    <property type="protein sequence ID" value="MCX5614427.1"/>
    <property type="molecule type" value="Genomic_DNA"/>
</dbReference>
<dbReference type="Pfam" id="PF20901">
    <property type="entry name" value="Sf6_terminase"/>
    <property type="match status" value="1"/>
</dbReference>
<dbReference type="Gene3D" id="1.10.10.60">
    <property type="entry name" value="Homeodomain-like"/>
    <property type="match status" value="1"/>
</dbReference>
<accession>A0ABT3W5U2</accession>